<dbReference type="InterPro" id="IPR001387">
    <property type="entry name" value="Cro/C1-type_HTH"/>
</dbReference>
<dbReference type="RefSeq" id="WP_087665816.1">
    <property type="nucleotide sequence ID" value="NZ_FCNW02000002.1"/>
</dbReference>
<comment type="caution">
    <text evidence="3">The sequence shown here is derived from an EMBL/GenBank/DDBJ whole genome shotgun (WGS) entry which is preliminary data.</text>
</comment>
<dbReference type="GO" id="GO:0003677">
    <property type="term" value="F:DNA binding"/>
    <property type="evidence" value="ECO:0007669"/>
    <property type="project" value="InterPro"/>
</dbReference>
<dbReference type="Gene3D" id="1.10.260.40">
    <property type="entry name" value="lambda repressor-like DNA-binding domains"/>
    <property type="match status" value="1"/>
</dbReference>
<dbReference type="SMART" id="SM00530">
    <property type="entry name" value="HTH_XRE"/>
    <property type="match status" value="1"/>
</dbReference>
<dbReference type="AlphaFoldDB" id="A0A158FA17"/>
<dbReference type="STRING" id="326474.AWB65_00697"/>
<dbReference type="Proteomes" id="UP000054977">
    <property type="component" value="Unassembled WGS sequence"/>
</dbReference>
<dbReference type="OrthoDB" id="6897133at2"/>
<dbReference type="InterPro" id="IPR010982">
    <property type="entry name" value="Lambda_DNA-bd_dom_sf"/>
</dbReference>
<sequence>MTLSQLGESFRQRRLIANLTQGEVAERSGVPRVRISQFETGALPELGAVKLLSLFEAIGLELIVRPAGHQRTLDDVIDETETDAGMNAEPASTRLRVRHPRKQASEVLKSVAKPRNAEA</sequence>
<evidence type="ECO:0000256" key="1">
    <source>
        <dbReference type="SAM" id="MobiDB-lite"/>
    </source>
</evidence>
<gene>
    <name evidence="3" type="ORF">AWB65_00697</name>
</gene>
<feature type="domain" description="HTH cro/C1-type" evidence="2">
    <location>
        <begin position="10"/>
        <end position="65"/>
    </location>
</feature>
<dbReference type="CDD" id="cd00093">
    <property type="entry name" value="HTH_XRE"/>
    <property type="match status" value="1"/>
</dbReference>
<name>A0A158FA17_9BURK</name>
<keyword evidence="4" id="KW-1185">Reference proteome</keyword>
<evidence type="ECO:0000313" key="3">
    <source>
        <dbReference type="EMBL" id="SAL16762.1"/>
    </source>
</evidence>
<proteinExistence type="predicted"/>
<dbReference type="PROSITE" id="PS50943">
    <property type="entry name" value="HTH_CROC1"/>
    <property type="match status" value="1"/>
</dbReference>
<evidence type="ECO:0000313" key="4">
    <source>
        <dbReference type="Proteomes" id="UP000054977"/>
    </source>
</evidence>
<organism evidence="3 4">
    <name type="scientific">Caballeronia humi</name>
    <dbReference type="NCBI Taxonomy" id="326474"/>
    <lineage>
        <taxon>Bacteria</taxon>
        <taxon>Pseudomonadati</taxon>
        <taxon>Pseudomonadota</taxon>
        <taxon>Betaproteobacteria</taxon>
        <taxon>Burkholderiales</taxon>
        <taxon>Burkholderiaceae</taxon>
        <taxon>Caballeronia</taxon>
    </lineage>
</organism>
<accession>A0A158FA17</accession>
<evidence type="ECO:0000259" key="2">
    <source>
        <dbReference type="PROSITE" id="PS50943"/>
    </source>
</evidence>
<dbReference type="EMBL" id="FCNW02000002">
    <property type="protein sequence ID" value="SAL16762.1"/>
    <property type="molecule type" value="Genomic_DNA"/>
</dbReference>
<protein>
    <submittedName>
        <fullName evidence="3">Helix-turn-helix protein</fullName>
    </submittedName>
</protein>
<dbReference type="Pfam" id="PF13560">
    <property type="entry name" value="HTH_31"/>
    <property type="match status" value="1"/>
</dbReference>
<reference evidence="3" key="1">
    <citation type="submission" date="2016-01" db="EMBL/GenBank/DDBJ databases">
        <authorList>
            <person name="Peeters C."/>
        </authorList>
    </citation>
    <scope>NUCLEOTIDE SEQUENCE [LARGE SCALE GENOMIC DNA]</scope>
    <source>
        <strain evidence="3">LMG 22934</strain>
    </source>
</reference>
<dbReference type="SUPFAM" id="SSF47413">
    <property type="entry name" value="lambda repressor-like DNA-binding domains"/>
    <property type="match status" value="1"/>
</dbReference>
<feature type="region of interest" description="Disordered" evidence="1">
    <location>
        <begin position="98"/>
        <end position="119"/>
    </location>
</feature>